<feature type="region of interest" description="Disordered" evidence="1">
    <location>
        <begin position="130"/>
        <end position="151"/>
    </location>
</feature>
<keyword evidence="3" id="KW-1185">Reference proteome</keyword>
<feature type="region of interest" description="Disordered" evidence="1">
    <location>
        <begin position="203"/>
        <end position="222"/>
    </location>
</feature>
<dbReference type="GeneID" id="31003623"/>
<evidence type="ECO:0000313" key="2">
    <source>
        <dbReference type="EMBL" id="OKL61630.1"/>
    </source>
</evidence>
<proteinExistence type="predicted"/>
<dbReference type="Pfam" id="PF10454">
    <property type="entry name" value="DUF2458"/>
    <property type="match status" value="1"/>
</dbReference>
<feature type="compositionally biased region" description="Basic and acidic residues" evidence="1">
    <location>
        <begin position="211"/>
        <end position="222"/>
    </location>
</feature>
<feature type="compositionally biased region" description="Polar residues" evidence="1">
    <location>
        <begin position="1"/>
        <end position="12"/>
    </location>
</feature>
<protein>
    <submittedName>
        <fullName evidence="2">Uncharacterized protein</fullName>
    </submittedName>
</protein>
<accession>A0A225AL57</accession>
<organism evidence="2 3">
    <name type="scientific">Talaromyces atroroseus</name>
    <dbReference type="NCBI Taxonomy" id="1441469"/>
    <lineage>
        <taxon>Eukaryota</taxon>
        <taxon>Fungi</taxon>
        <taxon>Dikarya</taxon>
        <taxon>Ascomycota</taxon>
        <taxon>Pezizomycotina</taxon>
        <taxon>Eurotiomycetes</taxon>
        <taxon>Eurotiomycetidae</taxon>
        <taxon>Eurotiales</taxon>
        <taxon>Trichocomaceae</taxon>
        <taxon>Talaromyces</taxon>
        <taxon>Talaromyces sect. Trachyspermi</taxon>
    </lineage>
</organism>
<feature type="compositionally biased region" description="Low complexity" evidence="1">
    <location>
        <begin position="20"/>
        <end position="33"/>
    </location>
</feature>
<dbReference type="AlphaFoldDB" id="A0A225AL57"/>
<feature type="region of interest" description="Disordered" evidence="1">
    <location>
        <begin position="1"/>
        <end position="65"/>
    </location>
</feature>
<dbReference type="EMBL" id="LFMY01000004">
    <property type="protein sequence ID" value="OKL61630.1"/>
    <property type="molecule type" value="Genomic_DNA"/>
</dbReference>
<name>A0A225AL57_TALAT</name>
<dbReference type="Proteomes" id="UP000214365">
    <property type="component" value="Unassembled WGS sequence"/>
</dbReference>
<dbReference type="RefSeq" id="XP_020121751.1">
    <property type="nucleotide sequence ID" value="XM_020266215.1"/>
</dbReference>
<evidence type="ECO:0000256" key="1">
    <source>
        <dbReference type="SAM" id="MobiDB-lite"/>
    </source>
</evidence>
<evidence type="ECO:0000313" key="3">
    <source>
        <dbReference type="Proteomes" id="UP000214365"/>
    </source>
</evidence>
<gene>
    <name evidence="2" type="ORF">UA08_03868</name>
</gene>
<dbReference type="OrthoDB" id="5363415at2759"/>
<dbReference type="InterPro" id="IPR018858">
    <property type="entry name" value="DUF2458"/>
</dbReference>
<feature type="compositionally biased region" description="Polar residues" evidence="1">
    <location>
        <begin position="34"/>
        <end position="46"/>
    </location>
</feature>
<sequence length="242" mass="26627">MSSNPDLSSVLRTLSAFAKPASSTSPAGPGPSTHNQHQRQQPPSSKTYERKPPTPPSTDPSSITTWPSALKHIMHLVSTNASFAANIQHLIKSQREHERQWWSGREALIAKQRTREEKRKKVEEVLKSVGAPVNTPSNPSLGMGSSHKDSKEVISRENATELLTYDTKVYQASVDLSRSMETELRKLGVPFFCLNGALTTGSITPASSASSKEKDKEKGLPEDELDLLKRRVLDLLVDLCTD</sequence>
<reference evidence="2 3" key="1">
    <citation type="submission" date="2015-06" db="EMBL/GenBank/DDBJ databases">
        <title>Talaromyces atroroseus IBT 11181 draft genome.</title>
        <authorList>
            <person name="Rasmussen K.B."/>
            <person name="Rasmussen S."/>
            <person name="Petersen B."/>
            <person name="Sicheritz-Ponten T."/>
            <person name="Mortensen U.H."/>
            <person name="Thrane U."/>
        </authorList>
    </citation>
    <scope>NUCLEOTIDE SEQUENCE [LARGE SCALE GENOMIC DNA]</scope>
    <source>
        <strain evidence="2 3">IBT 11181</strain>
    </source>
</reference>
<comment type="caution">
    <text evidence="2">The sequence shown here is derived from an EMBL/GenBank/DDBJ whole genome shotgun (WGS) entry which is preliminary data.</text>
</comment>